<dbReference type="InterPro" id="IPR038770">
    <property type="entry name" value="Na+/solute_symporter_sf"/>
</dbReference>
<dbReference type="Pfam" id="PF03547">
    <property type="entry name" value="Mem_trans"/>
    <property type="match status" value="1"/>
</dbReference>
<dbReference type="AlphaFoldDB" id="M0MW39"/>
<keyword evidence="4" id="KW-1003">Cell membrane</keyword>
<keyword evidence="6 8" id="KW-1133">Transmembrane helix</keyword>
<feature type="transmembrane region" description="Helical" evidence="8">
    <location>
        <begin position="272"/>
        <end position="292"/>
    </location>
</feature>
<evidence type="ECO:0000313" key="10">
    <source>
        <dbReference type="Proteomes" id="UP000011625"/>
    </source>
</evidence>
<accession>M0MW39</accession>
<dbReference type="PANTHER" id="PTHR36838">
    <property type="entry name" value="AUXIN EFFLUX CARRIER FAMILY PROTEIN"/>
    <property type="match status" value="1"/>
</dbReference>
<feature type="transmembrane region" description="Helical" evidence="8">
    <location>
        <begin position="212"/>
        <end position="234"/>
    </location>
</feature>
<gene>
    <name evidence="9" type="ORF">C450_18534</name>
</gene>
<evidence type="ECO:0000313" key="9">
    <source>
        <dbReference type="EMBL" id="EMA49019.1"/>
    </source>
</evidence>
<organism evidence="9 10">
    <name type="scientific">Halococcus salifodinae DSM 8989</name>
    <dbReference type="NCBI Taxonomy" id="1227456"/>
    <lineage>
        <taxon>Archaea</taxon>
        <taxon>Methanobacteriati</taxon>
        <taxon>Methanobacteriota</taxon>
        <taxon>Stenosarchaea group</taxon>
        <taxon>Halobacteria</taxon>
        <taxon>Halobacteriales</taxon>
        <taxon>Halococcaceae</taxon>
        <taxon>Halococcus</taxon>
    </lineage>
</organism>
<dbReference type="GO" id="GO:0005886">
    <property type="term" value="C:plasma membrane"/>
    <property type="evidence" value="ECO:0007669"/>
    <property type="project" value="UniProtKB-SubCell"/>
</dbReference>
<evidence type="ECO:0000256" key="4">
    <source>
        <dbReference type="ARBA" id="ARBA00022475"/>
    </source>
</evidence>
<dbReference type="Proteomes" id="UP000011625">
    <property type="component" value="Unassembled WGS sequence"/>
</dbReference>
<feature type="transmembrane region" description="Helical" evidence="8">
    <location>
        <begin position="113"/>
        <end position="135"/>
    </location>
</feature>
<comment type="caution">
    <text evidence="9">The sequence shown here is derived from an EMBL/GenBank/DDBJ whole genome shotgun (WGS) entry which is preliminary data.</text>
</comment>
<feature type="transmembrane region" description="Helical" evidence="8">
    <location>
        <begin position="156"/>
        <end position="177"/>
    </location>
</feature>
<dbReference type="STRING" id="1227456.C450_18534"/>
<feature type="transmembrane region" description="Helical" evidence="8">
    <location>
        <begin position="85"/>
        <end position="107"/>
    </location>
</feature>
<keyword evidence="10" id="KW-1185">Reference proteome</keyword>
<sequence>MLAVVLAGTGLRAIGVLDDRRTGRLNALAYYVALPALIFTATYDQSVGDLLSPALLAGLLVVLFATAALAWLVHRDRWSRARRSVAVVQSYHSNLGYLGLPLVAATFDGEVTAIASVILGIVSLVQVPLTIVVLVGINDADAQVREELRQIATNPVLASLVAGLAVGEIGVAVPSTVAAGLDGLGALALPLALLCVGASLELDLPSVDAGATLSVVALKIAAMPALAWIVFSTLGVDPAALTAGVVMFGTPTAVSTFVYTTEIGGDEGFASLNVFVTTVASIGSLFVLIHLIG</sequence>
<dbReference type="InterPro" id="IPR004776">
    <property type="entry name" value="Mem_transp_PIN-like"/>
</dbReference>
<keyword evidence="5 8" id="KW-0812">Transmembrane</keyword>
<evidence type="ECO:0000256" key="2">
    <source>
        <dbReference type="ARBA" id="ARBA00010145"/>
    </source>
</evidence>
<comment type="similarity">
    <text evidence="2">Belongs to the auxin efflux carrier (TC 2.A.69) family.</text>
</comment>
<reference evidence="9 10" key="1">
    <citation type="journal article" date="2014" name="PLoS Genet.">
        <title>Phylogenetically driven sequencing of extremely halophilic archaea reveals strategies for static and dynamic osmo-response.</title>
        <authorList>
            <person name="Becker E.A."/>
            <person name="Seitzer P.M."/>
            <person name="Tritt A."/>
            <person name="Larsen D."/>
            <person name="Krusor M."/>
            <person name="Yao A.I."/>
            <person name="Wu D."/>
            <person name="Madern D."/>
            <person name="Eisen J.A."/>
            <person name="Darling A.E."/>
            <person name="Facciotti M.T."/>
        </authorList>
    </citation>
    <scope>NUCLEOTIDE SEQUENCE [LARGE SCALE GENOMIC DNA]</scope>
    <source>
        <strain evidence="9 10">DSM 8989</strain>
    </source>
</reference>
<evidence type="ECO:0000256" key="7">
    <source>
        <dbReference type="ARBA" id="ARBA00023136"/>
    </source>
</evidence>
<dbReference type="Gene3D" id="1.20.1530.20">
    <property type="match status" value="1"/>
</dbReference>
<feature type="transmembrane region" description="Helical" evidence="8">
    <location>
        <begin position="25"/>
        <end position="43"/>
    </location>
</feature>
<feature type="transmembrane region" description="Helical" evidence="8">
    <location>
        <begin position="240"/>
        <end position="260"/>
    </location>
</feature>
<keyword evidence="3" id="KW-0813">Transport</keyword>
<evidence type="ECO:0000256" key="1">
    <source>
        <dbReference type="ARBA" id="ARBA00004651"/>
    </source>
</evidence>
<evidence type="ECO:0000256" key="6">
    <source>
        <dbReference type="ARBA" id="ARBA00022989"/>
    </source>
</evidence>
<evidence type="ECO:0000256" key="8">
    <source>
        <dbReference type="SAM" id="Phobius"/>
    </source>
</evidence>
<proteinExistence type="inferred from homology"/>
<evidence type="ECO:0000256" key="3">
    <source>
        <dbReference type="ARBA" id="ARBA00022448"/>
    </source>
</evidence>
<evidence type="ECO:0000256" key="5">
    <source>
        <dbReference type="ARBA" id="ARBA00022692"/>
    </source>
</evidence>
<feature type="transmembrane region" description="Helical" evidence="8">
    <location>
        <begin position="55"/>
        <end position="73"/>
    </location>
</feature>
<protein>
    <submittedName>
        <fullName evidence="9">Auxin efflux carrier</fullName>
    </submittedName>
</protein>
<keyword evidence="7 8" id="KW-0472">Membrane</keyword>
<comment type="subcellular location">
    <subcellularLocation>
        <location evidence="1">Cell membrane</location>
        <topology evidence="1">Multi-pass membrane protein</topology>
    </subcellularLocation>
</comment>
<name>M0MW39_9EURY</name>
<dbReference type="PATRIC" id="fig|1227456.3.peg.3769"/>
<dbReference type="EMBL" id="AOME01000080">
    <property type="protein sequence ID" value="EMA49019.1"/>
    <property type="molecule type" value="Genomic_DNA"/>
</dbReference>
<dbReference type="GO" id="GO:0055085">
    <property type="term" value="P:transmembrane transport"/>
    <property type="evidence" value="ECO:0007669"/>
    <property type="project" value="InterPro"/>
</dbReference>